<organism evidence="2 3">
    <name type="scientific">Erythroxylum novogranatense</name>
    <dbReference type="NCBI Taxonomy" id="1862640"/>
    <lineage>
        <taxon>Eukaryota</taxon>
        <taxon>Viridiplantae</taxon>
        <taxon>Streptophyta</taxon>
        <taxon>Embryophyta</taxon>
        <taxon>Tracheophyta</taxon>
        <taxon>Spermatophyta</taxon>
        <taxon>Magnoliopsida</taxon>
        <taxon>eudicotyledons</taxon>
        <taxon>Gunneridae</taxon>
        <taxon>Pentapetalae</taxon>
        <taxon>rosids</taxon>
        <taxon>fabids</taxon>
        <taxon>Malpighiales</taxon>
        <taxon>Erythroxylaceae</taxon>
        <taxon>Erythroxylum</taxon>
    </lineage>
</organism>
<evidence type="ECO:0000256" key="1">
    <source>
        <dbReference type="SAM" id="MobiDB-lite"/>
    </source>
</evidence>
<dbReference type="PANTHER" id="PTHR36757:SF4">
    <property type="entry name" value="DUF4005 DOMAIN-CONTAINING PROTEIN"/>
    <property type="match status" value="1"/>
</dbReference>
<gene>
    <name evidence="2" type="ORF">K2173_028307</name>
</gene>
<dbReference type="PANTHER" id="PTHR36757">
    <property type="entry name" value="BNAANNG22500D PROTEIN"/>
    <property type="match status" value="1"/>
</dbReference>
<evidence type="ECO:0000313" key="2">
    <source>
        <dbReference type="EMBL" id="KAJ8773130.1"/>
    </source>
</evidence>
<evidence type="ECO:0000313" key="3">
    <source>
        <dbReference type="Proteomes" id="UP001159364"/>
    </source>
</evidence>
<dbReference type="Proteomes" id="UP001159364">
    <property type="component" value="Linkage Group LG02"/>
</dbReference>
<proteinExistence type="predicted"/>
<feature type="region of interest" description="Disordered" evidence="1">
    <location>
        <begin position="91"/>
        <end position="126"/>
    </location>
</feature>
<dbReference type="AlphaFoldDB" id="A0AAV8U576"/>
<reference evidence="2 3" key="1">
    <citation type="submission" date="2021-09" db="EMBL/GenBank/DDBJ databases">
        <title>Genomic insights and catalytic innovation underlie evolution of tropane alkaloids biosynthesis.</title>
        <authorList>
            <person name="Wang Y.-J."/>
            <person name="Tian T."/>
            <person name="Huang J.-P."/>
            <person name="Huang S.-X."/>
        </authorList>
    </citation>
    <scope>NUCLEOTIDE SEQUENCE [LARGE SCALE GENOMIC DNA]</scope>
    <source>
        <strain evidence="2">KIB-2018</strain>
        <tissue evidence="2">Leaf</tissue>
    </source>
</reference>
<feature type="region of interest" description="Disordered" evidence="1">
    <location>
        <begin position="24"/>
        <end position="49"/>
    </location>
</feature>
<name>A0AAV8U576_9ROSI</name>
<comment type="caution">
    <text evidence="2">The sequence shown here is derived from an EMBL/GenBank/DDBJ whole genome shotgun (WGS) entry which is preliminary data.</text>
</comment>
<dbReference type="EMBL" id="JAIWQS010000002">
    <property type="protein sequence ID" value="KAJ8773130.1"/>
    <property type="molecule type" value="Genomic_DNA"/>
</dbReference>
<sequence>MQFSLFFNRQTETGITMMCSETSPRVSFSNDLSPEDDLSTKRESRGDTKLLDSSSDFEFSICSSLDHEPSLADELFADGMILPLQIHGRAIDSDKQRHRDEPSRMDTLPPLPRPLTTADPKREESSNELMVLNSEMEEKPPSKSFWGFKRSTSLNCDIKRSLICSLPLLSRSNSTGAVPTPKKISMKDFQKHNTQKQQSNCMKNSVSTSSSSAYMDSIAQKPPLKKSYGGFRGNGVRINHVLNVPPPYISKGTANLLGFGSFLSAGKDKKNKK</sequence>
<accession>A0AAV8U576</accession>
<feature type="compositionally biased region" description="Basic and acidic residues" evidence="1">
    <location>
        <begin position="91"/>
        <end position="104"/>
    </location>
</feature>
<protein>
    <submittedName>
        <fullName evidence="2">Uncharacterized protein</fullName>
    </submittedName>
</protein>
<keyword evidence="3" id="KW-1185">Reference proteome</keyword>
<feature type="compositionally biased region" description="Basic and acidic residues" evidence="1">
    <location>
        <begin position="38"/>
        <end position="49"/>
    </location>
</feature>